<keyword evidence="3" id="KW-1185">Reference proteome</keyword>
<reference evidence="2" key="1">
    <citation type="submission" date="2020-08" db="EMBL/GenBank/DDBJ databases">
        <title>Multicomponent nature underlies the extraordinary mechanical properties of spider dragline silk.</title>
        <authorList>
            <person name="Kono N."/>
            <person name="Nakamura H."/>
            <person name="Mori M."/>
            <person name="Yoshida Y."/>
            <person name="Ohtoshi R."/>
            <person name="Malay A.D."/>
            <person name="Moran D.A.P."/>
            <person name="Tomita M."/>
            <person name="Numata K."/>
            <person name="Arakawa K."/>
        </authorList>
    </citation>
    <scope>NUCLEOTIDE SEQUENCE</scope>
</reference>
<feature type="compositionally biased region" description="Polar residues" evidence="1">
    <location>
        <begin position="29"/>
        <end position="50"/>
    </location>
</feature>
<dbReference type="EMBL" id="BMAW01108420">
    <property type="protein sequence ID" value="GFT33940.1"/>
    <property type="molecule type" value="Genomic_DNA"/>
</dbReference>
<gene>
    <name evidence="2" type="ORF">NPIL_646001</name>
</gene>
<comment type="caution">
    <text evidence="2">The sequence shown here is derived from an EMBL/GenBank/DDBJ whole genome shotgun (WGS) entry which is preliminary data.</text>
</comment>
<protein>
    <submittedName>
        <fullName evidence="2">Uncharacterized protein</fullName>
    </submittedName>
</protein>
<evidence type="ECO:0000256" key="1">
    <source>
        <dbReference type="SAM" id="MobiDB-lite"/>
    </source>
</evidence>
<sequence length="189" mass="20276">MVFASLMEYYHLAIWARDCHAEKLEPNSLPRSQSSIKQRCSGPGVSSSPTADEWGCRCCIVAANSGRRTSLGCPRPMSSTTPPYPRSPTSRAFMPTWALVRHGFASLMENATVSAIWARELLTQKTRAQLISPRSQTSTCCQRCLDRHAVSPSTSTADGGGAGDVAVLVAKPGRASLGRTFGECSPVSL</sequence>
<dbReference type="AlphaFoldDB" id="A0A8X6NT89"/>
<accession>A0A8X6NT89</accession>
<organism evidence="2 3">
    <name type="scientific">Nephila pilipes</name>
    <name type="common">Giant wood spider</name>
    <name type="synonym">Nephila maculata</name>
    <dbReference type="NCBI Taxonomy" id="299642"/>
    <lineage>
        <taxon>Eukaryota</taxon>
        <taxon>Metazoa</taxon>
        <taxon>Ecdysozoa</taxon>
        <taxon>Arthropoda</taxon>
        <taxon>Chelicerata</taxon>
        <taxon>Arachnida</taxon>
        <taxon>Araneae</taxon>
        <taxon>Araneomorphae</taxon>
        <taxon>Entelegynae</taxon>
        <taxon>Araneoidea</taxon>
        <taxon>Nephilidae</taxon>
        <taxon>Nephila</taxon>
    </lineage>
</organism>
<feature type="region of interest" description="Disordered" evidence="1">
    <location>
        <begin position="27"/>
        <end position="51"/>
    </location>
</feature>
<evidence type="ECO:0000313" key="3">
    <source>
        <dbReference type="Proteomes" id="UP000887013"/>
    </source>
</evidence>
<dbReference type="Proteomes" id="UP000887013">
    <property type="component" value="Unassembled WGS sequence"/>
</dbReference>
<evidence type="ECO:0000313" key="2">
    <source>
        <dbReference type="EMBL" id="GFT33940.1"/>
    </source>
</evidence>
<proteinExistence type="predicted"/>
<name>A0A8X6NT89_NEPPI</name>